<keyword evidence="3" id="KW-1185">Reference proteome</keyword>
<name>A0AAD6VKD2_9AGAR</name>
<feature type="compositionally biased region" description="Basic residues" evidence="1">
    <location>
        <begin position="178"/>
        <end position="193"/>
    </location>
</feature>
<feature type="compositionally biased region" description="Basic and acidic residues" evidence="1">
    <location>
        <begin position="249"/>
        <end position="258"/>
    </location>
</feature>
<protein>
    <submittedName>
        <fullName evidence="2">Uncharacterized protein</fullName>
    </submittedName>
</protein>
<feature type="compositionally biased region" description="Basic and acidic residues" evidence="1">
    <location>
        <begin position="302"/>
        <end position="312"/>
    </location>
</feature>
<sequence>MDMSTSVMNAAPVIPRRRKPLHTYQSPSAVDRGPTIVKRLSVLHNVASATTAASGSGSVTSSSPSTSKCTTVLSTGIVVRTESAPRKKYPMAPPLPLYHPLGRLALSLPPLDPAQFGHSVAISVDDSDGGRRSSVRSRRPAAKVRETDEDDVPIRAPISNVSAIAAVAAREIKEKASPRKRRGGGGGGVKRKRRDAEDGDATYPAKRTRNSRSAANTSGGALAEDGSPSDSGAALPEVTPTPEPAEAQDDNKVPERRSTRSGGSRRRDSSASDGTSRSASGTREPSKANGTDVQVMDGVSDGGKEEGEVSEG</sequence>
<accession>A0AAD6VKD2</accession>
<feature type="region of interest" description="Disordered" evidence="1">
    <location>
        <begin position="1"/>
        <end position="30"/>
    </location>
</feature>
<feature type="region of interest" description="Disordered" evidence="1">
    <location>
        <begin position="122"/>
        <end position="151"/>
    </location>
</feature>
<feature type="compositionally biased region" description="Low complexity" evidence="1">
    <location>
        <begin position="271"/>
        <end position="283"/>
    </location>
</feature>
<dbReference type="Proteomes" id="UP001219525">
    <property type="component" value="Unassembled WGS sequence"/>
</dbReference>
<dbReference type="AlphaFoldDB" id="A0AAD6VKD2"/>
<feature type="compositionally biased region" description="Basic residues" evidence="1">
    <location>
        <begin position="133"/>
        <end position="142"/>
    </location>
</feature>
<feature type="region of interest" description="Disordered" evidence="1">
    <location>
        <begin position="172"/>
        <end position="312"/>
    </location>
</feature>
<comment type="caution">
    <text evidence="2">The sequence shown here is derived from an EMBL/GenBank/DDBJ whole genome shotgun (WGS) entry which is preliminary data.</text>
</comment>
<proteinExistence type="predicted"/>
<evidence type="ECO:0000313" key="2">
    <source>
        <dbReference type="EMBL" id="KAJ7209537.1"/>
    </source>
</evidence>
<reference evidence="2" key="1">
    <citation type="submission" date="2023-03" db="EMBL/GenBank/DDBJ databases">
        <title>Massive genome expansion in bonnet fungi (Mycena s.s.) driven by repeated elements and novel gene families across ecological guilds.</title>
        <authorList>
            <consortium name="Lawrence Berkeley National Laboratory"/>
            <person name="Harder C.B."/>
            <person name="Miyauchi S."/>
            <person name="Viragh M."/>
            <person name="Kuo A."/>
            <person name="Thoen E."/>
            <person name="Andreopoulos B."/>
            <person name="Lu D."/>
            <person name="Skrede I."/>
            <person name="Drula E."/>
            <person name="Henrissat B."/>
            <person name="Morin E."/>
            <person name="Kohler A."/>
            <person name="Barry K."/>
            <person name="LaButti K."/>
            <person name="Morin E."/>
            <person name="Salamov A."/>
            <person name="Lipzen A."/>
            <person name="Mereny Z."/>
            <person name="Hegedus B."/>
            <person name="Baldrian P."/>
            <person name="Stursova M."/>
            <person name="Weitz H."/>
            <person name="Taylor A."/>
            <person name="Grigoriev I.V."/>
            <person name="Nagy L.G."/>
            <person name="Martin F."/>
            <person name="Kauserud H."/>
        </authorList>
    </citation>
    <scope>NUCLEOTIDE SEQUENCE</scope>
    <source>
        <strain evidence="2">9144</strain>
    </source>
</reference>
<evidence type="ECO:0000256" key="1">
    <source>
        <dbReference type="SAM" id="MobiDB-lite"/>
    </source>
</evidence>
<gene>
    <name evidence="2" type="ORF">GGX14DRAFT_451853</name>
</gene>
<evidence type="ECO:0000313" key="3">
    <source>
        <dbReference type="Proteomes" id="UP001219525"/>
    </source>
</evidence>
<dbReference type="EMBL" id="JARJCW010000030">
    <property type="protein sequence ID" value="KAJ7209537.1"/>
    <property type="molecule type" value="Genomic_DNA"/>
</dbReference>
<organism evidence="2 3">
    <name type="scientific">Mycena pura</name>
    <dbReference type="NCBI Taxonomy" id="153505"/>
    <lineage>
        <taxon>Eukaryota</taxon>
        <taxon>Fungi</taxon>
        <taxon>Dikarya</taxon>
        <taxon>Basidiomycota</taxon>
        <taxon>Agaricomycotina</taxon>
        <taxon>Agaricomycetes</taxon>
        <taxon>Agaricomycetidae</taxon>
        <taxon>Agaricales</taxon>
        <taxon>Marasmiineae</taxon>
        <taxon>Mycenaceae</taxon>
        <taxon>Mycena</taxon>
    </lineage>
</organism>